<keyword evidence="2" id="KW-1185">Reference proteome</keyword>
<evidence type="ECO:0000313" key="1">
    <source>
        <dbReference type="EnsemblPlants" id="ORUFI04G04920.1"/>
    </source>
</evidence>
<reference evidence="2" key="1">
    <citation type="submission" date="2013-06" db="EMBL/GenBank/DDBJ databases">
        <authorList>
            <person name="Zhao Q."/>
        </authorList>
    </citation>
    <scope>NUCLEOTIDE SEQUENCE</scope>
    <source>
        <strain evidence="2">cv. W1943</strain>
    </source>
</reference>
<dbReference type="Gramene" id="ORUFI04G04920.1">
    <property type="protein sequence ID" value="ORUFI04G04920.1"/>
    <property type="gene ID" value="ORUFI04G04920"/>
</dbReference>
<dbReference type="Proteomes" id="UP000008022">
    <property type="component" value="Unassembled WGS sequence"/>
</dbReference>
<dbReference type="HOGENOM" id="CLU_2376547_0_0_1"/>
<accession>A0A0E0P5Y1</accession>
<dbReference type="AlphaFoldDB" id="A0A0E0P5Y1"/>
<dbReference type="EnsemblPlants" id="ORUFI04G04920.1">
    <property type="protein sequence ID" value="ORUFI04G04920.1"/>
    <property type="gene ID" value="ORUFI04G04920"/>
</dbReference>
<evidence type="ECO:0000313" key="2">
    <source>
        <dbReference type="Proteomes" id="UP000008022"/>
    </source>
</evidence>
<reference evidence="1" key="2">
    <citation type="submission" date="2015-06" db="UniProtKB">
        <authorList>
            <consortium name="EnsemblPlants"/>
        </authorList>
    </citation>
    <scope>IDENTIFICATION</scope>
</reference>
<sequence length="95" mass="10092">MTSLQPYIFFLSTKLSVFSGSGISSIHRLSTIQRRERASDPSPVMGVGVGEVVQVLGPLHRCHATAPSAASCSDASGERGRCWDLVSLASTGHDY</sequence>
<name>A0A0E0P5Y1_ORYRU</name>
<proteinExistence type="predicted"/>
<organism evidence="1 2">
    <name type="scientific">Oryza rufipogon</name>
    <name type="common">Brownbeard rice</name>
    <name type="synonym">Asian wild rice</name>
    <dbReference type="NCBI Taxonomy" id="4529"/>
    <lineage>
        <taxon>Eukaryota</taxon>
        <taxon>Viridiplantae</taxon>
        <taxon>Streptophyta</taxon>
        <taxon>Embryophyta</taxon>
        <taxon>Tracheophyta</taxon>
        <taxon>Spermatophyta</taxon>
        <taxon>Magnoliopsida</taxon>
        <taxon>Liliopsida</taxon>
        <taxon>Poales</taxon>
        <taxon>Poaceae</taxon>
        <taxon>BOP clade</taxon>
        <taxon>Oryzoideae</taxon>
        <taxon>Oryzeae</taxon>
        <taxon>Oryzinae</taxon>
        <taxon>Oryza</taxon>
    </lineage>
</organism>
<protein>
    <submittedName>
        <fullName evidence="1">Uncharacterized protein</fullName>
    </submittedName>
</protein>